<dbReference type="Proteomes" id="UP001619911">
    <property type="component" value="Unassembled WGS sequence"/>
</dbReference>
<organism evidence="20 21">
    <name type="scientific">Bacillus lumedeiriae</name>
    <dbReference type="NCBI Taxonomy" id="3058829"/>
    <lineage>
        <taxon>Bacteria</taxon>
        <taxon>Bacillati</taxon>
        <taxon>Bacillota</taxon>
        <taxon>Bacilli</taxon>
        <taxon>Bacillales</taxon>
        <taxon>Bacillaceae</taxon>
        <taxon>Bacillus</taxon>
    </lineage>
</organism>
<dbReference type="EC" id="6.1.1.20" evidence="15"/>
<comment type="subunit">
    <text evidence="3 15">Tetramer of two alpha and two beta subunits.</text>
</comment>
<evidence type="ECO:0000313" key="20">
    <source>
        <dbReference type="EMBL" id="MFK2824579.1"/>
    </source>
</evidence>
<dbReference type="InterPro" id="IPR041616">
    <property type="entry name" value="PheRS_beta_core"/>
</dbReference>
<dbReference type="PROSITE" id="PS50886">
    <property type="entry name" value="TRBD"/>
    <property type="match status" value="1"/>
</dbReference>
<evidence type="ECO:0000256" key="15">
    <source>
        <dbReference type="HAMAP-Rule" id="MF_00283"/>
    </source>
</evidence>
<dbReference type="InterPro" id="IPR009061">
    <property type="entry name" value="DNA-bd_dom_put_sf"/>
</dbReference>
<dbReference type="SUPFAM" id="SSF55681">
    <property type="entry name" value="Class II aaRS and biotin synthetases"/>
    <property type="match status" value="1"/>
</dbReference>
<dbReference type="InterPro" id="IPR020825">
    <property type="entry name" value="Phe-tRNA_synthase-like_B3/B4"/>
</dbReference>
<evidence type="ECO:0000256" key="13">
    <source>
        <dbReference type="ARBA" id="ARBA00023146"/>
    </source>
</evidence>
<dbReference type="Pfam" id="PF17759">
    <property type="entry name" value="tRNA_synthFbeta"/>
    <property type="match status" value="1"/>
</dbReference>
<evidence type="ECO:0000256" key="2">
    <source>
        <dbReference type="ARBA" id="ARBA00008653"/>
    </source>
</evidence>
<reference evidence="20 21" key="1">
    <citation type="submission" date="2023-07" db="EMBL/GenBank/DDBJ databases">
        <title>Bacillus lucianemedeirus sp. nov, a new species isolated from an immunobiological production facility.</title>
        <authorList>
            <person name="Costa L.V."/>
            <person name="Miranda R.V.S.L."/>
            <person name="Brandao M.L.L."/>
            <person name="Reis C.M.F."/>
            <person name="Frazao A.M."/>
            <person name="Cruz F.V."/>
            <person name="Baio P.V.P."/>
            <person name="Veras J.F.C."/>
            <person name="Ramos J.N."/>
            <person name="Vieira V."/>
        </authorList>
    </citation>
    <scope>NUCLEOTIDE SEQUENCE [LARGE SCALE GENOMIC DNA]</scope>
    <source>
        <strain evidence="20 21">B190/17</strain>
    </source>
</reference>
<evidence type="ECO:0000256" key="9">
    <source>
        <dbReference type="ARBA" id="ARBA00022840"/>
    </source>
</evidence>
<evidence type="ECO:0000259" key="17">
    <source>
        <dbReference type="PROSITE" id="PS50886"/>
    </source>
</evidence>
<dbReference type="Pfam" id="PF03147">
    <property type="entry name" value="FDX-ACB"/>
    <property type="match status" value="1"/>
</dbReference>
<dbReference type="Gene3D" id="2.40.50.140">
    <property type="entry name" value="Nucleic acid-binding proteins"/>
    <property type="match status" value="1"/>
</dbReference>
<evidence type="ECO:0000313" key="21">
    <source>
        <dbReference type="Proteomes" id="UP001619911"/>
    </source>
</evidence>
<dbReference type="InterPro" id="IPR033714">
    <property type="entry name" value="tRNA_bind_bactPheRS"/>
</dbReference>
<evidence type="ECO:0000256" key="3">
    <source>
        <dbReference type="ARBA" id="ARBA00011209"/>
    </source>
</evidence>
<accession>A0ABW8I522</accession>
<feature type="domain" description="TRNA-binding" evidence="17">
    <location>
        <begin position="40"/>
        <end position="155"/>
    </location>
</feature>
<evidence type="ECO:0000256" key="7">
    <source>
        <dbReference type="ARBA" id="ARBA00022723"/>
    </source>
</evidence>
<proteinExistence type="inferred from homology"/>
<feature type="domain" description="B5" evidence="19">
    <location>
        <begin position="409"/>
        <end position="484"/>
    </location>
</feature>
<dbReference type="Gene3D" id="3.30.930.10">
    <property type="entry name" value="Bira Bifunctional Protein, Domain 2"/>
    <property type="match status" value="1"/>
</dbReference>
<dbReference type="SMART" id="SM00873">
    <property type="entry name" value="B3_4"/>
    <property type="match status" value="1"/>
</dbReference>
<dbReference type="SUPFAM" id="SSF46955">
    <property type="entry name" value="Putative DNA-binding domain"/>
    <property type="match status" value="1"/>
</dbReference>
<dbReference type="SUPFAM" id="SSF54991">
    <property type="entry name" value="Anticodon-binding domain of PheRS"/>
    <property type="match status" value="1"/>
</dbReference>
<dbReference type="PROSITE" id="PS51483">
    <property type="entry name" value="B5"/>
    <property type="match status" value="1"/>
</dbReference>
<dbReference type="PANTHER" id="PTHR10947">
    <property type="entry name" value="PHENYLALANYL-TRNA SYNTHETASE BETA CHAIN AND LEUCINE-RICH REPEAT-CONTAINING PROTEIN 47"/>
    <property type="match status" value="1"/>
</dbReference>
<dbReference type="InterPro" id="IPR036690">
    <property type="entry name" value="Fdx_antiC-bd_sf"/>
</dbReference>
<evidence type="ECO:0000256" key="6">
    <source>
        <dbReference type="ARBA" id="ARBA00022598"/>
    </source>
</evidence>
<name>A0ABW8I522_9BACI</name>
<evidence type="ECO:0000256" key="12">
    <source>
        <dbReference type="ARBA" id="ARBA00022917"/>
    </source>
</evidence>
<dbReference type="InterPro" id="IPR004532">
    <property type="entry name" value="Phe-tRNA-ligase_IIc_bsu_bact"/>
</dbReference>
<dbReference type="CDD" id="cd00769">
    <property type="entry name" value="PheRS_beta_core"/>
    <property type="match status" value="1"/>
</dbReference>
<dbReference type="InterPro" id="IPR005147">
    <property type="entry name" value="tRNA_synthase_B5-dom"/>
</dbReference>
<dbReference type="Gene3D" id="3.30.70.380">
    <property type="entry name" value="Ferrodoxin-fold anticodon-binding domain"/>
    <property type="match status" value="1"/>
</dbReference>
<feature type="binding site" evidence="15">
    <location>
        <position position="472"/>
    </location>
    <ligand>
        <name>Mg(2+)</name>
        <dbReference type="ChEBI" id="CHEBI:18420"/>
        <note>shared with alpha subunit</note>
    </ligand>
</feature>
<keyword evidence="9 15" id="KW-0067">ATP-binding</keyword>
<dbReference type="SMART" id="SM00874">
    <property type="entry name" value="B5"/>
    <property type="match status" value="1"/>
</dbReference>
<evidence type="ECO:0000256" key="5">
    <source>
        <dbReference type="ARBA" id="ARBA00022555"/>
    </source>
</evidence>
<evidence type="ECO:0000256" key="8">
    <source>
        <dbReference type="ARBA" id="ARBA00022741"/>
    </source>
</evidence>
<keyword evidence="5 16" id="KW-0820">tRNA-binding</keyword>
<keyword evidence="13 15" id="KW-0030">Aminoacyl-tRNA synthetase</keyword>
<dbReference type="SUPFAM" id="SSF50249">
    <property type="entry name" value="Nucleic acid-binding proteins"/>
    <property type="match status" value="1"/>
</dbReference>
<dbReference type="PROSITE" id="PS51447">
    <property type="entry name" value="FDX_ACB"/>
    <property type="match status" value="1"/>
</dbReference>
<dbReference type="SUPFAM" id="SSF56037">
    <property type="entry name" value="PheT/TilS domain"/>
    <property type="match status" value="1"/>
</dbReference>
<comment type="caution">
    <text evidence="20">The sequence shown here is derived from an EMBL/GenBank/DDBJ whole genome shotgun (WGS) entry which is preliminary data.</text>
</comment>
<gene>
    <name evidence="15 20" type="primary">pheT</name>
    <name evidence="20" type="ORF">QYG89_02555</name>
</gene>
<dbReference type="Pfam" id="PF01588">
    <property type="entry name" value="tRNA_bind"/>
    <property type="match status" value="1"/>
</dbReference>
<dbReference type="EMBL" id="JAUIYO010000001">
    <property type="protein sequence ID" value="MFK2824579.1"/>
    <property type="molecule type" value="Genomic_DNA"/>
</dbReference>
<comment type="cofactor">
    <cofactor evidence="15">
        <name>Mg(2+)</name>
        <dbReference type="ChEBI" id="CHEBI:18420"/>
    </cofactor>
    <text evidence="15">Binds 2 magnesium ions per tetramer.</text>
</comment>
<keyword evidence="21" id="KW-1185">Reference proteome</keyword>
<comment type="catalytic activity">
    <reaction evidence="14 15">
        <text>tRNA(Phe) + L-phenylalanine + ATP = L-phenylalanyl-tRNA(Phe) + AMP + diphosphate + H(+)</text>
        <dbReference type="Rhea" id="RHEA:19413"/>
        <dbReference type="Rhea" id="RHEA-COMP:9668"/>
        <dbReference type="Rhea" id="RHEA-COMP:9699"/>
        <dbReference type="ChEBI" id="CHEBI:15378"/>
        <dbReference type="ChEBI" id="CHEBI:30616"/>
        <dbReference type="ChEBI" id="CHEBI:33019"/>
        <dbReference type="ChEBI" id="CHEBI:58095"/>
        <dbReference type="ChEBI" id="CHEBI:78442"/>
        <dbReference type="ChEBI" id="CHEBI:78531"/>
        <dbReference type="ChEBI" id="CHEBI:456215"/>
        <dbReference type="EC" id="6.1.1.20"/>
    </reaction>
</comment>
<keyword evidence="6 15" id="KW-0436">Ligase</keyword>
<comment type="subcellular location">
    <subcellularLocation>
        <location evidence="1 15">Cytoplasm</location>
    </subcellularLocation>
</comment>
<dbReference type="Pfam" id="PF03483">
    <property type="entry name" value="B3_4"/>
    <property type="match status" value="1"/>
</dbReference>
<evidence type="ECO:0000259" key="18">
    <source>
        <dbReference type="PROSITE" id="PS51447"/>
    </source>
</evidence>
<dbReference type="InterPro" id="IPR002547">
    <property type="entry name" value="tRNA-bd_dom"/>
</dbReference>
<dbReference type="InterPro" id="IPR045060">
    <property type="entry name" value="Phe-tRNA-ligase_IIc_bsu"/>
</dbReference>
<dbReference type="InterPro" id="IPR045864">
    <property type="entry name" value="aa-tRNA-synth_II/BPL/LPL"/>
</dbReference>
<keyword evidence="11 16" id="KW-0694">RNA-binding</keyword>
<dbReference type="NCBIfam" id="TIGR00472">
    <property type="entry name" value="pheT_bact"/>
    <property type="match status" value="1"/>
</dbReference>
<feature type="binding site" evidence="15">
    <location>
        <position position="471"/>
    </location>
    <ligand>
        <name>Mg(2+)</name>
        <dbReference type="ChEBI" id="CHEBI:18420"/>
        <note>shared with alpha subunit</note>
    </ligand>
</feature>
<dbReference type="GO" id="GO:0004826">
    <property type="term" value="F:phenylalanine-tRNA ligase activity"/>
    <property type="evidence" value="ECO:0007669"/>
    <property type="project" value="UniProtKB-EC"/>
</dbReference>
<dbReference type="Gene3D" id="3.50.40.10">
    <property type="entry name" value="Phenylalanyl-trna Synthetase, Chain B, domain 3"/>
    <property type="match status" value="1"/>
</dbReference>
<evidence type="ECO:0000256" key="11">
    <source>
        <dbReference type="ARBA" id="ARBA00022884"/>
    </source>
</evidence>
<evidence type="ECO:0000259" key="19">
    <source>
        <dbReference type="PROSITE" id="PS51483"/>
    </source>
</evidence>
<dbReference type="PANTHER" id="PTHR10947:SF0">
    <property type="entry name" value="PHENYLALANINE--TRNA LIGASE BETA SUBUNIT"/>
    <property type="match status" value="1"/>
</dbReference>
<keyword evidence="4 15" id="KW-0963">Cytoplasm</keyword>
<keyword evidence="7 15" id="KW-0479">Metal-binding</keyword>
<dbReference type="Pfam" id="PF03484">
    <property type="entry name" value="B5"/>
    <property type="match status" value="1"/>
</dbReference>
<keyword evidence="8 15" id="KW-0547">Nucleotide-binding</keyword>
<protein>
    <recommendedName>
        <fullName evidence="15">Phenylalanine--tRNA ligase beta subunit</fullName>
        <ecNumber evidence="15">6.1.1.20</ecNumber>
    </recommendedName>
    <alternativeName>
        <fullName evidence="15">Phenylalanyl-tRNA synthetase beta subunit</fullName>
        <shortName evidence="15">PheRS</shortName>
    </alternativeName>
</protein>
<evidence type="ECO:0000256" key="1">
    <source>
        <dbReference type="ARBA" id="ARBA00004496"/>
    </source>
</evidence>
<dbReference type="NCBIfam" id="NF045760">
    <property type="entry name" value="YtpR"/>
    <property type="match status" value="1"/>
</dbReference>
<evidence type="ECO:0000256" key="14">
    <source>
        <dbReference type="ARBA" id="ARBA00049255"/>
    </source>
</evidence>
<dbReference type="RefSeq" id="WP_404314223.1">
    <property type="nucleotide sequence ID" value="NZ_JAUIYO010000001.1"/>
</dbReference>
<dbReference type="Gene3D" id="3.30.56.10">
    <property type="match status" value="2"/>
</dbReference>
<feature type="domain" description="FDX-ACB" evidence="18">
    <location>
        <begin position="710"/>
        <end position="803"/>
    </location>
</feature>
<evidence type="ECO:0000256" key="4">
    <source>
        <dbReference type="ARBA" id="ARBA00022490"/>
    </source>
</evidence>
<dbReference type="InterPro" id="IPR012340">
    <property type="entry name" value="NA-bd_OB-fold"/>
</dbReference>
<dbReference type="InterPro" id="IPR005121">
    <property type="entry name" value="Fdx_antiC-bd"/>
</dbReference>
<dbReference type="SMART" id="SM00896">
    <property type="entry name" value="FDX-ACB"/>
    <property type="match status" value="1"/>
</dbReference>
<evidence type="ECO:0000256" key="10">
    <source>
        <dbReference type="ARBA" id="ARBA00022842"/>
    </source>
</evidence>
<feature type="binding site" evidence="15">
    <location>
        <position position="468"/>
    </location>
    <ligand>
        <name>Mg(2+)</name>
        <dbReference type="ChEBI" id="CHEBI:18420"/>
        <note>shared with alpha subunit</note>
    </ligand>
</feature>
<comment type="similarity">
    <text evidence="2 15">Belongs to the phenylalanyl-tRNA synthetase beta subunit family. Type 1 subfamily.</text>
</comment>
<feature type="binding site" evidence="15">
    <location>
        <position position="462"/>
    </location>
    <ligand>
        <name>Mg(2+)</name>
        <dbReference type="ChEBI" id="CHEBI:18420"/>
        <note>shared with alpha subunit</note>
    </ligand>
</feature>
<keyword evidence="12 15" id="KW-0648">Protein biosynthesis</keyword>
<dbReference type="InterPro" id="IPR005146">
    <property type="entry name" value="B3/B4_tRNA-bd"/>
</dbReference>
<keyword evidence="10 15" id="KW-0460">Magnesium</keyword>
<evidence type="ECO:0000256" key="16">
    <source>
        <dbReference type="PROSITE-ProRule" id="PRU00209"/>
    </source>
</evidence>
<dbReference type="CDD" id="cd02796">
    <property type="entry name" value="tRNA_bind_bactPheRS"/>
    <property type="match status" value="1"/>
</dbReference>
<sequence length="804" mass="88048">MFVSYKWLSEYVDLGGMPAKELAEKITRSGIEVEGVEVLGEGIKGVVVGHVLEKEQHPNADKLNVCQVDIGEGEPVQIVCGASNVDKGQKVAVAKVGAVLPGNFKIKKAKLRGEASHGMICSLQELGIESKLVAKEYSEGIFVFPNDVTPGEDALLQLNLDDEVLELGLTPNRSDCLSMIGVAYEVAAILGQDVLLPAIEVNEAAEQAEDWIKVNIEAKEDNPLYIARVVKNVKIGPSPLWMQTRLMAEGIRPHNNVVDITNYILLEYGQPLHAFDYDRLGSKEIVVRRARDGEKMVTLDNAERTLSSEHLVITNGAEPVALAGVMGGANSEVEADTTTILIESAYFNGQRVRQASKDHGLRSEASARFEKGVDPNRLQAAADRAVQLIGQYAGGEVLAGSVAAGEINLEPKTVSVTLEKLNRVLGTNLQTAEVEDIFRRLKFEVAIDNESFIVTVPTRRGDITIPEDLVEEVARLYGYDHLPTTVPTGAAYPGGLTDYQEKRRAVRRFLEGAGLYQAITYSLTSEKKAKEYALENRELIKLAMPMSEERAYLRLSIVPQLLETVAYNNARQIDSLALYEIGSVFLREAGAELPAEEEHLAGAITGLWEENPWQGEKKAVDFFVAKGILEGLLAKLGLLERIVFKKAEVSGMHPGRTAAVELDGKEIGFVGQVHPQQAKDLDIKETYVFELKLSPLFTAETEAVVYEPIPRFPSITRDIALVVDSSVEAGNLQAIIKEAGGQLLKDARVFDLYEGEHIEAGKKSIAFSLKYFDPERTLTDEEVVQVHNGVLEALKEKAGAELRS</sequence>
<dbReference type="HAMAP" id="MF_00283">
    <property type="entry name" value="Phe_tRNA_synth_beta1"/>
    <property type="match status" value="1"/>
</dbReference>